<feature type="region of interest" description="Disordered" evidence="1">
    <location>
        <begin position="19"/>
        <end position="65"/>
    </location>
</feature>
<name>A0A927BA56_9BACT</name>
<evidence type="ECO:0000313" key="4">
    <source>
        <dbReference type="Proteomes" id="UP000612233"/>
    </source>
</evidence>
<feature type="compositionally biased region" description="Basic and acidic residues" evidence="1">
    <location>
        <begin position="56"/>
        <end position="65"/>
    </location>
</feature>
<organism evidence="3 4">
    <name type="scientific">Hymenobacter montanus</name>
    <dbReference type="NCBI Taxonomy" id="2771359"/>
    <lineage>
        <taxon>Bacteria</taxon>
        <taxon>Pseudomonadati</taxon>
        <taxon>Bacteroidota</taxon>
        <taxon>Cytophagia</taxon>
        <taxon>Cytophagales</taxon>
        <taxon>Hymenobacteraceae</taxon>
        <taxon>Hymenobacter</taxon>
    </lineage>
</organism>
<protein>
    <submittedName>
        <fullName evidence="3">Uncharacterized protein</fullName>
    </submittedName>
</protein>
<comment type="caution">
    <text evidence="3">The sequence shown here is derived from an EMBL/GenBank/DDBJ whole genome shotgun (WGS) entry which is preliminary data.</text>
</comment>
<accession>A0A927BA56</accession>
<reference evidence="3" key="1">
    <citation type="submission" date="2020-09" db="EMBL/GenBank/DDBJ databases">
        <authorList>
            <person name="Kim M.K."/>
        </authorList>
    </citation>
    <scope>NUCLEOTIDE SEQUENCE</scope>
    <source>
        <strain evidence="3">BT664</strain>
    </source>
</reference>
<keyword evidence="2" id="KW-0732">Signal</keyword>
<keyword evidence="4" id="KW-1185">Reference proteome</keyword>
<dbReference type="RefSeq" id="WP_191003801.1">
    <property type="nucleotide sequence ID" value="NZ_JACXAD010000003.1"/>
</dbReference>
<evidence type="ECO:0000313" key="3">
    <source>
        <dbReference type="EMBL" id="MBD2766970.1"/>
    </source>
</evidence>
<evidence type="ECO:0000256" key="1">
    <source>
        <dbReference type="SAM" id="MobiDB-lite"/>
    </source>
</evidence>
<sequence length="65" mass="6971">MKSPAWLFAALAALAACRASTSPARNSLPRHQPLTETTIPENAEPTRRAGLALPDSSRRALPEHP</sequence>
<dbReference type="Proteomes" id="UP000612233">
    <property type="component" value="Unassembled WGS sequence"/>
</dbReference>
<proteinExistence type="predicted"/>
<evidence type="ECO:0000256" key="2">
    <source>
        <dbReference type="SAM" id="SignalP"/>
    </source>
</evidence>
<gene>
    <name evidence="3" type="ORF">IC235_03570</name>
</gene>
<dbReference type="EMBL" id="JACXAD010000003">
    <property type="protein sequence ID" value="MBD2766970.1"/>
    <property type="molecule type" value="Genomic_DNA"/>
</dbReference>
<feature type="chain" id="PRO_5037712000" evidence="2">
    <location>
        <begin position="25"/>
        <end position="65"/>
    </location>
</feature>
<dbReference type="AlphaFoldDB" id="A0A927BA56"/>
<feature type="signal peptide" evidence="2">
    <location>
        <begin position="1"/>
        <end position="24"/>
    </location>
</feature>
<dbReference type="PROSITE" id="PS51257">
    <property type="entry name" value="PROKAR_LIPOPROTEIN"/>
    <property type="match status" value="1"/>
</dbReference>